<reference evidence="2 3" key="1">
    <citation type="submission" date="2019-07" db="EMBL/GenBank/DDBJ databases">
        <title>Whole genome shotgun sequence of Rhizobium naphthalenivorans NBRC 107585.</title>
        <authorList>
            <person name="Hosoyama A."/>
            <person name="Uohara A."/>
            <person name="Ohji S."/>
            <person name="Ichikawa N."/>
        </authorList>
    </citation>
    <scope>NUCLEOTIDE SEQUENCE [LARGE SCALE GENOMIC DNA]</scope>
    <source>
        <strain evidence="2 3">NBRC 107585</strain>
    </source>
</reference>
<dbReference type="AlphaFoldDB" id="A0A512HKZ7"/>
<protein>
    <submittedName>
        <fullName evidence="2">Uncharacterized protein</fullName>
    </submittedName>
</protein>
<dbReference type="EMBL" id="BJZP01000016">
    <property type="protein sequence ID" value="GEO86124.1"/>
    <property type="molecule type" value="Genomic_DNA"/>
</dbReference>
<evidence type="ECO:0000313" key="3">
    <source>
        <dbReference type="Proteomes" id="UP000321717"/>
    </source>
</evidence>
<comment type="caution">
    <text evidence="2">The sequence shown here is derived from an EMBL/GenBank/DDBJ whole genome shotgun (WGS) entry which is preliminary data.</text>
</comment>
<keyword evidence="3" id="KW-1185">Reference proteome</keyword>
<gene>
    <name evidence="2" type="ORF">RNA01_30560</name>
</gene>
<name>A0A512HKZ7_9HYPH</name>
<evidence type="ECO:0000256" key="1">
    <source>
        <dbReference type="SAM" id="MobiDB-lite"/>
    </source>
</evidence>
<accession>A0A512HKZ7</accession>
<evidence type="ECO:0000313" key="2">
    <source>
        <dbReference type="EMBL" id="GEO86124.1"/>
    </source>
</evidence>
<sequence>MGARSDASALWRVDLLSDNTIRLTCINVWSALQLPYEEVKLNLLDNRGKRSEAGGDQSTGADQIEDDSAS</sequence>
<organism evidence="2 3">
    <name type="scientific">Ciceribacter naphthalenivorans</name>
    <dbReference type="NCBI Taxonomy" id="1118451"/>
    <lineage>
        <taxon>Bacteria</taxon>
        <taxon>Pseudomonadati</taxon>
        <taxon>Pseudomonadota</taxon>
        <taxon>Alphaproteobacteria</taxon>
        <taxon>Hyphomicrobiales</taxon>
        <taxon>Rhizobiaceae</taxon>
        <taxon>Ciceribacter</taxon>
    </lineage>
</organism>
<dbReference type="Proteomes" id="UP000321717">
    <property type="component" value="Unassembled WGS sequence"/>
</dbReference>
<proteinExistence type="predicted"/>
<feature type="region of interest" description="Disordered" evidence="1">
    <location>
        <begin position="47"/>
        <end position="70"/>
    </location>
</feature>